<dbReference type="InterPro" id="IPR035901">
    <property type="entry name" value="GIY-YIG_endonuc_sf"/>
</dbReference>
<name>A0ABN1N8T0_9PSEU</name>
<dbReference type="Pfam" id="PF01541">
    <property type="entry name" value="GIY-YIG"/>
    <property type="match status" value="1"/>
</dbReference>
<organism evidence="2 3">
    <name type="scientific">Pseudonocardia zijingensis</name>
    <dbReference type="NCBI Taxonomy" id="153376"/>
    <lineage>
        <taxon>Bacteria</taxon>
        <taxon>Bacillati</taxon>
        <taxon>Actinomycetota</taxon>
        <taxon>Actinomycetes</taxon>
        <taxon>Pseudonocardiales</taxon>
        <taxon>Pseudonocardiaceae</taxon>
        <taxon>Pseudonocardia</taxon>
    </lineage>
</organism>
<gene>
    <name evidence="2" type="ORF">GCM10009559_59000</name>
</gene>
<reference evidence="2 3" key="1">
    <citation type="journal article" date="2019" name="Int. J. Syst. Evol. Microbiol.">
        <title>The Global Catalogue of Microorganisms (GCM) 10K type strain sequencing project: providing services to taxonomists for standard genome sequencing and annotation.</title>
        <authorList>
            <consortium name="The Broad Institute Genomics Platform"/>
            <consortium name="The Broad Institute Genome Sequencing Center for Infectious Disease"/>
            <person name="Wu L."/>
            <person name="Ma J."/>
        </authorList>
    </citation>
    <scope>NUCLEOTIDE SEQUENCE [LARGE SCALE GENOMIC DNA]</scope>
    <source>
        <strain evidence="2 3">JCM 11117</strain>
    </source>
</reference>
<dbReference type="RefSeq" id="WP_343944932.1">
    <property type="nucleotide sequence ID" value="NZ_BAAAHP010000187.1"/>
</dbReference>
<protein>
    <recommendedName>
        <fullName evidence="1">GIY-YIG domain-containing protein</fullName>
    </recommendedName>
</protein>
<keyword evidence="3" id="KW-1185">Reference proteome</keyword>
<dbReference type="CDD" id="cd00719">
    <property type="entry name" value="GIY-YIG_SF"/>
    <property type="match status" value="1"/>
</dbReference>
<evidence type="ECO:0000313" key="2">
    <source>
        <dbReference type="EMBL" id="GAA0897782.1"/>
    </source>
</evidence>
<dbReference type="PROSITE" id="PS50164">
    <property type="entry name" value="GIY_YIG"/>
    <property type="match status" value="1"/>
</dbReference>
<dbReference type="InterPro" id="IPR000305">
    <property type="entry name" value="GIY-YIG_endonuc"/>
</dbReference>
<comment type="caution">
    <text evidence="2">The sequence shown here is derived from an EMBL/GenBank/DDBJ whole genome shotgun (WGS) entry which is preliminary data.</text>
</comment>
<feature type="domain" description="GIY-YIG" evidence="1">
    <location>
        <begin position="7"/>
        <end position="78"/>
    </location>
</feature>
<dbReference type="SUPFAM" id="SSF82771">
    <property type="entry name" value="GIY-YIG endonuclease"/>
    <property type="match status" value="1"/>
</dbReference>
<evidence type="ECO:0000259" key="1">
    <source>
        <dbReference type="PROSITE" id="PS50164"/>
    </source>
</evidence>
<evidence type="ECO:0000313" key="3">
    <source>
        <dbReference type="Proteomes" id="UP001499967"/>
    </source>
</evidence>
<accession>A0ABN1N8T0</accession>
<proteinExistence type="predicted"/>
<dbReference type="Proteomes" id="UP001499967">
    <property type="component" value="Unassembled WGS sequence"/>
</dbReference>
<dbReference type="EMBL" id="BAAAHP010000187">
    <property type="protein sequence ID" value="GAA0897782.1"/>
    <property type="molecule type" value="Genomic_DNA"/>
</dbReference>
<dbReference type="Gene3D" id="3.40.1440.10">
    <property type="entry name" value="GIY-YIG endonuclease"/>
    <property type="match status" value="1"/>
</dbReference>
<sequence>MTALPALPTFLYRLRDSTGRLLYVGITDNVRARMTAHARTQPWWSDVADVAVETHPSRQAALRAEAEAIRDEAPLWNIARGQRVPIEYDLDDPRDFAAAHGMRLMTDEAGLTRLYDEHGKLVMLTDGRNQERLTRTVRRWVVQASA</sequence>